<keyword evidence="3" id="KW-1185">Reference proteome</keyword>
<feature type="region of interest" description="Disordered" evidence="1">
    <location>
        <begin position="1"/>
        <end position="33"/>
    </location>
</feature>
<dbReference type="Proteomes" id="UP000440578">
    <property type="component" value="Unassembled WGS sequence"/>
</dbReference>
<proteinExistence type="predicted"/>
<evidence type="ECO:0000313" key="2">
    <source>
        <dbReference type="EMBL" id="KAF0306001.1"/>
    </source>
</evidence>
<evidence type="ECO:0000313" key="3">
    <source>
        <dbReference type="Proteomes" id="UP000440578"/>
    </source>
</evidence>
<dbReference type="EMBL" id="VIIS01000700">
    <property type="protein sequence ID" value="KAF0306001.1"/>
    <property type="molecule type" value="Genomic_DNA"/>
</dbReference>
<comment type="caution">
    <text evidence="2">The sequence shown here is derived from an EMBL/GenBank/DDBJ whole genome shotgun (WGS) entry which is preliminary data.</text>
</comment>
<gene>
    <name evidence="2" type="ORF">FJT64_022447</name>
</gene>
<accession>A0A6A4WV85</accession>
<protein>
    <submittedName>
        <fullName evidence="2">Uncharacterized protein</fullName>
    </submittedName>
</protein>
<sequence length="87" mass="10055">MTKQEAKEKKMTKEEEKEKKMTKENEEKMSKEKTMMKEVNELCASSEGDENLTPVTPQDESHKVFYVTPVLHLRCTSVTPVTYAVTQ</sequence>
<name>A0A6A4WV85_AMPAM</name>
<reference evidence="2 3" key="1">
    <citation type="submission" date="2019-07" db="EMBL/GenBank/DDBJ databases">
        <title>Draft genome assembly of a fouling barnacle, Amphibalanus amphitrite (Darwin, 1854): The first reference genome for Thecostraca.</title>
        <authorList>
            <person name="Kim W."/>
        </authorList>
    </citation>
    <scope>NUCLEOTIDE SEQUENCE [LARGE SCALE GENOMIC DNA]</scope>
    <source>
        <strain evidence="2">SNU_AA5</strain>
        <tissue evidence="2">Soma without cirri and trophi</tissue>
    </source>
</reference>
<evidence type="ECO:0000256" key="1">
    <source>
        <dbReference type="SAM" id="MobiDB-lite"/>
    </source>
</evidence>
<dbReference type="AlphaFoldDB" id="A0A6A4WV85"/>
<organism evidence="2 3">
    <name type="scientific">Amphibalanus amphitrite</name>
    <name type="common">Striped barnacle</name>
    <name type="synonym">Balanus amphitrite</name>
    <dbReference type="NCBI Taxonomy" id="1232801"/>
    <lineage>
        <taxon>Eukaryota</taxon>
        <taxon>Metazoa</taxon>
        <taxon>Ecdysozoa</taxon>
        <taxon>Arthropoda</taxon>
        <taxon>Crustacea</taxon>
        <taxon>Multicrustacea</taxon>
        <taxon>Cirripedia</taxon>
        <taxon>Thoracica</taxon>
        <taxon>Thoracicalcarea</taxon>
        <taxon>Balanomorpha</taxon>
        <taxon>Balanoidea</taxon>
        <taxon>Balanidae</taxon>
        <taxon>Amphibalaninae</taxon>
        <taxon>Amphibalanus</taxon>
    </lineage>
</organism>